<evidence type="ECO:0000313" key="2">
    <source>
        <dbReference type="Proteomes" id="UP000268239"/>
    </source>
</evidence>
<comment type="caution">
    <text evidence="1">The sequence shown here is derived from an EMBL/GenBank/DDBJ whole genome shotgun (WGS) entry which is preliminary data.</text>
</comment>
<protein>
    <recommendedName>
        <fullName evidence="3">AraC family transcriptional regulator</fullName>
    </recommendedName>
</protein>
<dbReference type="AlphaFoldDB" id="A0AAX1ZTB3"/>
<gene>
    <name evidence="1" type="ORF">EJ062_02250</name>
</gene>
<sequence>MAVAHTNVLDLLGKQVSFLYILKHESKEYSFDYSGVITHIVVSLSGSVKIAIDDGDFYSLEELREFTIDSEKTD</sequence>
<reference evidence="1 2" key="1">
    <citation type="submission" date="2018-12" db="EMBL/GenBank/DDBJ databases">
        <title>Draft Genome Sequences Human Pathogenic Acinetobacter baumannii Strains.</title>
        <authorList>
            <person name="Madhi M."/>
            <person name="Ronco T."/>
            <person name="Olsen R.H."/>
            <person name="Hassani A."/>
        </authorList>
    </citation>
    <scope>NUCLEOTIDE SEQUENCE [LARGE SCALE GENOMIC DNA]</scope>
    <source>
        <strain evidence="1 2">AB3</strain>
    </source>
</reference>
<dbReference type="Proteomes" id="UP000268239">
    <property type="component" value="Unassembled WGS sequence"/>
</dbReference>
<name>A0AAX1ZTB3_ACIBA</name>
<proteinExistence type="predicted"/>
<evidence type="ECO:0000313" key="1">
    <source>
        <dbReference type="EMBL" id="RTQ84452.1"/>
    </source>
</evidence>
<dbReference type="EMBL" id="RXLU01000011">
    <property type="protein sequence ID" value="RTQ84452.1"/>
    <property type="molecule type" value="Genomic_DNA"/>
</dbReference>
<organism evidence="1 2">
    <name type="scientific">Acinetobacter baumannii</name>
    <dbReference type="NCBI Taxonomy" id="470"/>
    <lineage>
        <taxon>Bacteria</taxon>
        <taxon>Pseudomonadati</taxon>
        <taxon>Pseudomonadota</taxon>
        <taxon>Gammaproteobacteria</taxon>
        <taxon>Moraxellales</taxon>
        <taxon>Moraxellaceae</taxon>
        <taxon>Acinetobacter</taxon>
        <taxon>Acinetobacter calcoaceticus/baumannii complex</taxon>
    </lineage>
</organism>
<evidence type="ECO:0008006" key="3">
    <source>
        <dbReference type="Google" id="ProtNLM"/>
    </source>
</evidence>
<dbReference type="RefSeq" id="WP_126610459.1">
    <property type="nucleotide sequence ID" value="NZ_RXLU01000011.1"/>
</dbReference>
<accession>A0AAX1ZTB3</accession>